<evidence type="ECO:0000313" key="2">
    <source>
        <dbReference type="Proteomes" id="UP001178461"/>
    </source>
</evidence>
<keyword evidence="2" id="KW-1185">Reference proteome</keyword>
<gene>
    <name evidence="1" type="ORF">PODLI_1B029021</name>
</gene>
<protein>
    <submittedName>
        <fullName evidence="1">Uncharacterized protein</fullName>
    </submittedName>
</protein>
<name>A0AA35P325_9SAUR</name>
<evidence type="ECO:0000313" key="1">
    <source>
        <dbReference type="EMBL" id="CAI5771100.1"/>
    </source>
</evidence>
<reference evidence="1" key="1">
    <citation type="submission" date="2022-12" db="EMBL/GenBank/DDBJ databases">
        <authorList>
            <person name="Alioto T."/>
            <person name="Alioto T."/>
            <person name="Gomez Garrido J."/>
        </authorList>
    </citation>
    <scope>NUCLEOTIDE SEQUENCE</scope>
</reference>
<dbReference type="EMBL" id="OX395128">
    <property type="protein sequence ID" value="CAI5771100.1"/>
    <property type="molecule type" value="Genomic_DNA"/>
</dbReference>
<proteinExistence type="predicted"/>
<accession>A0AA35P325</accession>
<organism evidence="1 2">
    <name type="scientific">Podarcis lilfordi</name>
    <name type="common">Lilford's wall lizard</name>
    <dbReference type="NCBI Taxonomy" id="74358"/>
    <lineage>
        <taxon>Eukaryota</taxon>
        <taxon>Metazoa</taxon>
        <taxon>Chordata</taxon>
        <taxon>Craniata</taxon>
        <taxon>Vertebrata</taxon>
        <taxon>Euteleostomi</taxon>
        <taxon>Lepidosauria</taxon>
        <taxon>Squamata</taxon>
        <taxon>Bifurcata</taxon>
        <taxon>Unidentata</taxon>
        <taxon>Episquamata</taxon>
        <taxon>Laterata</taxon>
        <taxon>Lacertibaenia</taxon>
        <taxon>Lacertidae</taxon>
        <taxon>Podarcis</taxon>
    </lineage>
</organism>
<sequence length="92" mass="10584">MLSVCRIPGLVTTTSLRESRNNAGSYELPSHMQLLPRLLQHQRRRGSSSTSPRRILRLETCHCGDDAISEVTALFVEAHTDMRAVYKEKWMW</sequence>
<dbReference type="AlphaFoldDB" id="A0AA35P325"/>
<dbReference type="Proteomes" id="UP001178461">
    <property type="component" value="Chromosome 3"/>
</dbReference>